<dbReference type="Gene3D" id="2.40.330.10">
    <property type="entry name" value="DNA-binding pseudobarrel domain"/>
    <property type="match status" value="1"/>
</dbReference>
<dbReference type="InterPro" id="IPR005508">
    <property type="entry name" value="At2g31720-like"/>
</dbReference>
<feature type="compositionally biased region" description="Basic residues" evidence="6">
    <location>
        <begin position="1"/>
        <end position="13"/>
    </location>
</feature>
<evidence type="ECO:0000256" key="4">
    <source>
        <dbReference type="ARBA" id="ARBA00023163"/>
    </source>
</evidence>
<evidence type="ECO:0000313" key="8">
    <source>
        <dbReference type="Proteomes" id="UP000886595"/>
    </source>
</evidence>
<gene>
    <name evidence="7" type="ORF">Bca52824_028542</name>
</gene>
<keyword evidence="5" id="KW-0539">Nucleus</keyword>
<dbReference type="Proteomes" id="UP000886595">
    <property type="component" value="Unassembled WGS sequence"/>
</dbReference>
<dbReference type="SUPFAM" id="SSF101936">
    <property type="entry name" value="DNA-binding pseudobarrel domain"/>
    <property type="match status" value="1"/>
</dbReference>
<reference evidence="7 8" key="1">
    <citation type="submission" date="2020-02" db="EMBL/GenBank/DDBJ databases">
        <authorList>
            <person name="Ma Q."/>
            <person name="Huang Y."/>
            <person name="Song X."/>
            <person name="Pei D."/>
        </authorList>
    </citation>
    <scope>NUCLEOTIDE SEQUENCE [LARGE SCALE GENOMIC DNA]</scope>
    <source>
        <strain evidence="7">Sxm20200214</strain>
        <tissue evidence="7">Leaf</tissue>
    </source>
</reference>
<evidence type="ECO:0000256" key="3">
    <source>
        <dbReference type="ARBA" id="ARBA00023125"/>
    </source>
</evidence>
<evidence type="ECO:0000256" key="5">
    <source>
        <dbReference type="ARBA" id="ARBA00023242"/>
    </source>
</evidence>
<proteinExistence type="predicted"/>
<dbReference type="PANTHER" id="PTHR31541">
    <property type="entry name" value="B3 DOMAIN PLANT PROTEIN-RELATED"/>
    <property type="match status" value="1"/>
</dbReference>
<evidence type="ECO:0000256" key="6">
    <source>
        <dbReference type="SAM" id="MobiDB-lite"/>
    </source>
</evidence>
<protein>
    <recommendedName>
        <fullName evidence="9">B3 domain-containing protein</fullName>
    </recommendedName>
</protein>
<keyword evidence="4" id="KW-0804">Transcription</keyword>
<feature type="region of interest" description="Disordered" evidence="6">
    <location>
        <begin position="1"/>
        <end position="33"/>
    </location>
</feature>
<dbReference type="PANTHER" id="PTHR31541:SF40">
    <property type="entry name" value="TF-B3 DOMAIN-CONTAINING PROTEIN"/>
    <property type="match status" value="1"/>
</dbReference>
<dbReference type="GO" id="GO:0005634">
    <property type="term" value="C:nucleus"/>
    <property type="evidence" value="ECO:0007669"/>
    <property type="project" value="UniProtKB-SubCell"/>
</dbReference>
<dbReference type="AlphaFoldDB" id="A0A8X7VCY6"/>
<keyword evidence="3" id="KW-0238">DNA-binding</keyword>
<dbReference type="EMBL" id="JAAMPC010000006">
    <property type="protein sequence ID" value="KAG2308794.1"/>
    <property type="molecule type" value="Genomic_DNA"/>
</dbReference>
<evidence type="ECO:0000256" key="1">
    <source>
        <dbReference type="ARBA" id="ARBA00004123"/>
    </source>
</evidence>
<evidence type="ECO:0000313" key="7">
    <source>
        <dbReference type="EMBL" id="KAG2308794.1"/>
    </source>
</evidence>
<keyword evidence="8" id="KW-1185">Reference proteome</keyword>
<dbReference type="OrthoDB" id="1105375at2759"/>
<evidence type="ECO:0008006" key="9">
    <source>
        <dbReference type="Google" id="ProtNLM"/>
    </source>
</evidence>
<evidence type="ECO:0000256" key="2">
    <source>
        <dbReference type="ARBA" id="ARBA00023015"/>
    </source>
</evidence>
<keyword evidence="2" id="KW-0805">Transcription regulation</keyword>
<organism evidence="7 8">
    <name type="scientific">Brassica carinata</name>
    <name type="common">Ethiopian mustard</name>
    <name type="synonym">Abyssinian cabbage</name>
    <dbReference type="NCBI Taxonomy" id="52824"/>
    <lineage>
        <taxon>Eukaryota</taxon>
        <taxon>Viridiplantae</taxon>
        <taxon>Streptophyta</taxon>
        <taxon>Embryophyta</taxon>
        <taxon>Tracheophyta</taxon>
        <taxon>Spermatophyta</taxon>
        <taxon>Magnoliopsida</taxon>
        <taxon>eudicotyledons</taxon>
        <taxon>Gunneridae</taxon>
        <taxon>Pentapetalae</taxon>
        <taxon>rosids</taxon>
        <taxon>malvids</taxon>
        <taxon>Brassicales</taxon>
        <taxon>Brassicaceae</taxon>
        <taxon>Brassiceae</taxon>
        <taxon>Brassica</taxon>
    </lineage>
</organism>
<name>A0A8X7VCY6_BRACI</name>
<sequence length="217" mass="24902">MEGDRPRKKRRTVQRKETEVNGQGNVAEETTETITSERISKLMKKYKGYDAKEMMELKELKPTDLDTNQGRLSMPKHVDRCFLNDGELETLAAVPKKGVRSLFIDTNAEEYDLELRDWANGLVLTKGWGNVIHKKVFKVGEKYPLWCFRSRNKNDKLCFTLVKPDQVDPIEALPNVDNKDAVSLLLDCMCNGFYKPLRCGERIVLCCSIIYVAVHTL</sequence>
<dbReference type="InterPro" id="IPR015300">
    <property type="entry name" value="DNA-bd_pseudobarrel_sf"/>
</dbReference>
<accession>A0A8X7VCY6</accession>
<comment type="subcellular location">
    <subcellularLocation>
        <location evidence="1">Nucleus</location>
    </subcellularLocation>
</comment>
<dbReference type="GO" id="GO:0003677">
    <property type="term" value="F:DNA binding"/>
    <property type="evidence" value="ECO:0007669"/>
    <property type="project" value="UniProtKB-KW"/>
</dbReference>
<comment type="caution">
    <text evidence="7">The sequence shown here is derived from an EMBL/GenBank/DDBJ whole genome shotgun (WGS) entry which is preliminary data.</text>
</comment>
<dbReference type="Pfam" id="PF03754">
    <property type="entry name" value="At2g31720-like"/>
    <property type="match status" value="1"/>
</dbReference>